<keyword evidence="4" id="KW-1185">Reference proteome</keyword>
<dbReference type="KEGG" id="vgo:GJW-30_1_00439"/>
<dbReference type="AlphaFoldDB" id="A0A0S3PPS1"/>
<feature type="signal peptide" evidence="2">
    <location>
        <begin position="1"/>
        <end position="22"/>
    </location>
</feature>
<feature type="chain" id="PRO_5006615559" description="Secreted protein" evidence="2">
    <location>
        <begin position="23"/>
        <end position="89"/>
    </location>
</feature>
<evidence type="ECO:0000256" key="2">
    <source>
        <dbReference type="SAM" id="SignalP"/>
    </source>
</evidence>
<feature type="region of interest" description="Disordered" evidence="1">
    <location>
        <begin position="69"/>
        <end position="89"/>
    </location>
</feature>
<dbReference type="EMBL" id="AP014946">
    <property type="protein sequence ID" value="BAT57928.1"/>
    <property type="molecule type" value="Genomic_DNA"/>
</dbReference>
<dbReference type="RefSeq" id="WP_130364718.1">
    <property type="nucleotide sequence ID" value="NZ_AP014946.1"/>
</dbReference>
<keyword evidence="2" id="KW-0732">Signal</keyword>
<gene>
    <name evidence="3" type="ORF">GJW-30_1_00439</name>
</gene>
<accession>A0A0S3PPS1</accession>
<sequence length="89" mass="10129">MRKLLCASLMGASLALPLPAVAQVQVDVPGVGVRIGEPPVYERERYRDRREDVEVRERRDYNTGECRTRTVQRERPDGTTVTAQDRVCD</sequence>
<name>A0A0S3PPS1_9BRAD</name>
<evidence type="ECO:0008006" key="5">
    <source>
        <dbReference type="Google" id="ProtNLM"/>
    </source>
</evidence>
<protein>
    <recommendedName>
        <fullName evidence="5">Secreted protein</fullName>
    </recommendedName>
</protein>
<proteinExistence type="predicted"/>
<evidence type="ECO:0000313" key="4">
    <source>
        <dbReference type="Proteomes" id="UP000236884"/>
    </source>
</evidence>
<evidence type="ECO:0000256" key="1">
    <source>
        <dbReference type="SAM" id="MobiDB-lite"/>
    </source>
</evidence>
<dbReference type="Proteomes" id="UP000236884">
    <property type="component" value="Chromosome"/>
</dbReference>
<evidence type="ECO:0000313" key="3">
    <source>
        <dbReference type="EMBL" id="BAT57928.1"/>
    </source>
</evidence>
<organism evidence="3 4">
    <name type="scientific">Variibacter gotjawalensis</name>
    <dbReference type="NCBI Taxonomy" id="1333996"/>
    <lineage>
        <taxon>Bacteria</taxon>
        <taxon>Pseudomonadati</taxon>
        <taxon>Pseudomonadota</taxon>
        <taxon>Alphaproteobacteria</taxon>
        <taxon>Hyphomicrobiales</taxon>
        <taxon>Nitrobacteraceae</taxon>
        <taxon>Variibacter</taxon>
    </lineage>
</organism>
<reference evidence="3 4" key="1">
    <citation type="submission" date="2015-08" db="EMBL/GenBank/DDBJ databases">
        <title>Investigation of the bacterial diversity of lava forest soil.</title>
        <authorList>
            <person name="Lee J.S."/>
        </authorList>
    </citation>
    <scope>NUCLEOTIDE SEQUENCE [LARGE SCALE GENOMIC DNA]</scope>
    <source>
        <strain evidence="3 4">GJW-30</strain>
    </source>
</reference>